<evidence type="ECO:0000313" key="5">
    <source>
        <dbReference type="Proteomes" id="UP000054988"/>
    </source>
</evidence>
<feature type="region of interest" description="Disordered" evidence="1">
    <location>
        <begin position="265"/>
        <end position="293"/>
    </location>
</feature>
<organism evidence="4 5">
    <name type="scientific">Moniliophthora roreri</name>
    <name type="common">Frosty pod rot fungus</name>
    <name type="synonym">Monilia roreri</name>
    <dbReference type="NCBI Taxonomy" id="221103"/>
    <lineage>
        <taxon>Eukaryota</taxon>
        <taxon>Fungi</taxon>
        <taxon>Dikarya</taxon>
        <taxon>Basidiomycota</taxon>
        <taxon>Agaricomycotina</taxon>
        <taxon>Agaricomycetes</taxon>
        <taxon>Agaricomycetidae</taxon>
        <taxon>Agaricales</taxon>
        <taxon>Marasmiineae</taxon>
        <taxon>Marasmiaceae</taxon>
        <taxon>Moniliophthora</taxon>
    </lineage>
</organism>
<feature type="signal peptide" evidence="2">
    <location>
        <begin position="1"/>
        <end position="24"/>
    </location>
</feature>
<reference evidence="4 5" key="1">
    <citation type="submission" date="2015-12" db="EMBL/GenBank/DDBJ databases">
        <title>Draft genome sequence of Moniliophthora roreri, the causal agent of frosty pod rot of cacao.</title>
        <authorList>
            <person name="Aime M.C."/>
            <person name="Diaz-Valderrama J.R."/>
            <person name="Kijpornyongpan T."/>
            <person name="Phillips-Mora W."/>
        </authorList>
    </citation>
    <scope>NUCLEOTIDE SEQUENCE [LARGE SCALE GENOMIC DNA]</scope>
    <source>
        <strain evidence="4 5">MCA 2952</strain>
    </source>
</reference>
<dbReference type="EMBL" id="LATX01002519">
    <property type="protein sequence ID" value="KTB27861.1"/>
    <property type="molecule type" value="Genomic_DNA"/>
</dbReference>
<comment type="caution">
    <text evidence="4">The sequence shown here is derived from an EMBL/GenBank/DDBJ whole genome shotgun (WGS) entry which is preliminary data.</text>
</comment>
<evidence type="ECO:0000313" key="4">
    <source>
        <dbReference type="EMBL" id="KTB27861.1"/>
    </source>
</evidence>
<dbReference type="InterPro" id="IPR006073">
    <property type="entry name" value="GTP-bd"/>
</dbReference>
<dbReference type="Gene3D" id="3.40.50.300">
    <property type="entry name" value="P-loop containing nucleotide triphosphate hydrolases"/>
    <property type="match status" value="1"/>
</dbReference>
<dbReference type="CDD" id="cd00882">
    <property type="entry name" value="Ras_like_GTPase"/>
    <property type="match status" value="1"/>
</dbReference>
<keyword evidence="2" id="KW-0732">Signal</keyword>
<dbReference type="eggNOG" id="ENOG502S03K">
    <property type="taxonomic scope" value="Eukaryota"/>
</dbReference>
<sequence length="384" mass="43761">MKVKVMVIAGWLLVNQMYSGYSTGLNPDCDRTLDDPQSVNPVLQTYSSKAEKHGLGKSEFINAVSGGNLRVGGDLESCTSTIELSPTFDLRGRQVTLIDTPGFDDTNRSDADILNMIAVGLASMYENNQMLAGVIYLHRISDIRMGGISRRNFKMFRKLCGDNTLKNVVIVTNMWGLVDKDVGVAREAQLKQEDKFFKPALEKGAQIVRHDNTPENARAILCYLIERKPLPLQIQIELVDEQKTMPQTAAGAELNRELLEQSRKHEKEMRELREEMQDALRQRDEEHRKELEAERQALQAEIDRVEGEHKKLASDYAKQKAELEEQRREASEKAAELRQQIQALQNDVTAGQERERLERELREVQQQLRGLQAQGPRSRWCSIM</sequence>
<dbReference type="GO" id="GO:0005525">
    <property type="term" value="F:GTP binding"/>
    <property type="evidence" value="ECO:0007669"/>
    <property type="project" value="InterPro"/>
</dbReference>
<protein>
    <recommendedName>
        <fullName evidence="3">G domain-containing protein</fullName>
    </recommendedName>
</protein>
<gene>
    <name evidence="4" type="ORF">WG66_19648</name>
</gene>
<feature type="region of interest" description="Disordered" evidence="1">
    <location>
        <begin position="309"/>
        <end position="335"/>
    </location>
</feature>
<accession>A0A0W0EV49</accession>
<dbReference type="AlphaFoldDB" id="A0A0W0EV49"/>
<name>A0A0W0EV49_MONRR</name>
<dbReference type="InterPro" id="IPR027417">
    <property type="entry name" value="P-loop_NTPase"/>
</dbReference>
<evidence type="ECO:0000256" key="1">
    <source>
        <dbReference type="SAM" id="MobiDB-lite"/>
    </source>
</evidence>
<evidence type="ECO:0000256" key="2">
    <source>
        <dbReference type="SAM" id="SignalP"/>
    </source>
</evidence>
<feature type="chain" id="PRO_5006901140" description="G domain-containing protein" evidence="2">
    <location>
        <begin position="25"/>
        <end position="384"/>
    </location>
</feature>
<feature type="domain" description="G" evidence="3">
    <location>
        <begin position="55"/>
        <end position="109"/>
    </location>
</feature>
<proteinExistence type="predicted"/>
<dbReference type="SUPFAM" id="SSF52540">
    <property type="entry name" value="P-loop containing nucleoside triphosphate hydrolases"/>
    <property type="match status" value="1"/>
</dbReference>
<dbReference type="Pfam" id="PF01926">
    <property type="entry name" value="MMR_HSR1"/>
    <property type="match status" value="1"/>
</dbReference>
<evidence type="ECO:0000259" key="3">
    <source>
        <dbReference type="Pfam" id="PF01926"/>
    </source>
</evidence>
<dbReference type="Proteomes" id="UP000054988">
    <property type="component" value="Unassembled WGS sequence"/>
</dbReference>